<evidence type="ECO:0000313" key="3">
    <source>
        <dbReference type="Proteomes" id="UP000319941"/>
    </source>
</evidence>
<name>A0A558HKR1_9GAMM</name>
<feature type="transmembrane region" description="Helical" evidence="1">
    <location>
        <begin position="77"/>
        <end position="95"/>
    </location>
</feature>
<sequence length="135" mass="15023">MRAWLERVEREKGLESLEAQSRRGVIFSFTALAILLLVGGIQLMMQSDNNGLLPLLIRLLPIALFLPAVLTRRARGHVWLAFVSLLYIMQGVMLASVPGHAVMGVLEALAAVGLFVSSVAYARFRSRHQKRLRQS</sequence>
<gene>
    <name evidence="2" type="ORF">FQP86_11550</name>
</gene>
<dbReference type="Proteomes" id="UP000319941">
    <property type="component" value="Unassembled WGS sequence"/>
</dbReference>
<accession>A0A558HKR1</accession>
<reference evidence="2 3" key="1">
    <citation type="submission" date="2019-07" db="EMBL/GenBank/DDBJ databases">
        <title>Diversity of Bacteria from Kongsfjorden, Arctic.</title>
        <authorList>
            <person name="Yu Y."/>
        </authorList>
    </citation>
    <scope>NUCLEOTIDE SEQUENCE [LARGE SCALE GENOMIC DNA]</scope>
    <source>
        <strain evidence="2 3">SM1923</strain>
    </source>
</reference>
<dbReference type="InterPro" id="IPR018643">
    <property type="entry name" value="DUF2069_membrane"/>
</dbReference>
<keyword evidence="1" id="KW-1133">Transmembrane helix</keyword>
<feature type="transmembrane region" description="Helical" evidence="1">
    <location>
        <begin position="25"/>
        <end position="45"/>
    </location>
</feature>
<keyword evidence="3" id="KW-1185">Reference proteome</keyword>
<dbReference type="AlphaFoldDB" id="A0A558HKR1"/>
<organism evidence="2 3">
    <name type="scientific">Cobetia crustatorum</name>
    <dbReference type="NCBI Taxonomy" id="553385"/>
    <lineage>
        <taxon>Bacteria</taxon>
        <taxon>Pseudomonadati</taxon>
        <taxon>Pseudomonadota</taxon>
        <taxon>Gammaproteobacteria</taxon>
        <taxon>Oceanospirillales</taxon>
        <taxon>Halomonadaceae</taxon>
        <taxon>Cobetia</taxon>
    </lineage>
</organism>
<comment type="caution">
    <text evidence="2">The sequence shown here is derived from an EMBL/GenBank/DDBJ whole genome shotgun (WGS) entry which is preliminary data.</text>
</comment>
<protein>
    <submittedName>
        <fullName evidence="2">DUF2069 domain-containing protein</fullName>
    </submittedName>
</protein>
<evidence type="ECO:0000313" key="2">
    <source>
        <dbReference type="EMBL" id="TVU69726.1"/>
    </source>
</evidence>
<proteinExistence type="predicted"/>
<feature type="transmembrane region" description="Helical" evidence="1">
    <location>
        <begin position="101"/>
        <end position="124"/>
    </location>
</feature>
<dbReference type="EMBL" id="VNFH01000007">
    <property type="protein sequence ID" value="TVU69726.1"/>
    <property type="molecule type" value="Genomic_DNA"/>
</dbReference>
<dbReference type="STRING" id="553385.GCA_000591415_03055"/>
<dbReference type="RefSeq" id="WP_024952880.1">
    <property type="nucleotide sequence ID" value="NZ_CAWOWR010000127.1"/>
</dbReference>
<keyword evidence="1" id="KW-0812">Transmembrane</keyword>
<dbReference type="Pfam" id="PF09842">
    <property type="entry name" value="DUF2069"/>
    <property type="match status" value="1"/>
</dbReference>
<keyword evidence="1" id="KW-0472">Membrane</keyword>
<feature type="transmembrane region" description="Helical" evidence="1">
    <location>
        <begin position="51"/>
        <end position="70"/>
    </location>
</feature>
<dbReference type="OrthoDB" id="5738125at2"/>
<evidence type="ECO:0000256" key="1">
    <source>
        <dbReference type="SAM" id="Phobius"/>
    </source>
</evidence>